<evidence type="ECO:0000313" key="2">
    <source>
        <dbReference type="EMBL" id="TCP22311.1"/>
    </source>
</evidence>
<name>A0A4R2NLB4_RHOAD</name>
<protein>
    <submittedName>
        <fullName evidence="2">Uncharacterized protein</fullName>
    </submittedName>
</protein>
<feature type="transmembrane region" description="Helical" evidence="1">
    <location>
        <begin position="66"/>
        <end position="91"/>
    </location>
</feature>
<keyword evidence="1" id="KW-0812">Transmembrane</keyword>
<dbReference type="RefSeq" id="WP_132603691.1">
    <property type="nucleotide sequence ID" value="NZ_NRRP01000007.1"/>
</dbReference>
<keyword evidence="1" id="KW-1133">Transmembrane helix</keyword>
<accession>A0A4R2NLB4</accession>
<dbReference type="OrthoDB" id="9795505at2"/>
<organism evidence="2 3">
    <name type="scientific">Rhodovulum adriaticum</name>
    <name type="common">Rhodopseudomonas adriatica</name>
    <dbReference type="NCBI Taxonomy" id="35804"/>
    <lineage>
        <taxon>Bacteria</taxon>
        <taxon>Pseudomonadati</taxon>
        <taxon>Pseudomonadota</taxon>
        <taxon>Alphaproteobacteria</taxon>
        <taxon>Rhodobacterales</taxon>
        <taxon>Paracoccaceae</taxon>
        <taxon>Rhodovulum</taxon>
    </lineage>
</organism>
<dbReference type="Proteomes" id="UP000295733">
    <property type="component" value="Unassembled WGS sequence"/>
</dbReference>
<dbReference type="AlphaFoldDB" id="A0A4R2NLB4"/>
<dbReference type="EMBL" id="SLXL01000007">
    <property type="protein sequence ID" value="TCP22311.1"/>
    <property type="molecule type" value="Genomic_DNA"/>
</dbReference>
<keyword evidence="3" id="KW-1185">Reference proteome</keyword>
<gene>
    <name evidence="2" type="ORF">EV656_107121</name>
</gene>
<reference evidence="2 3" key="1">
    <citation type="submission" date="2019-03" db="EMBL/GenBank/DDBJ databases">
        <title>Genomic Encyclopedia of Type Strains, Phase IV (KMG-IV): sequencing the most valuable type-strain genomes for metagenomic binning, comparative biology and taxonomic classification.</title>
        <authorList>
            <person name="Goeker M."/>
        </authorList>
    </citation>
    <scope>NUCLEOTIDE SEQUENCE [LARGE SCALE GENOMIC DNA]</scope>
    <source>
        <strain evidence="2 3">DSM 2781</strain>
    </source>
</reference>
<evidence type="ECO:0000313" key="3">
    <source>
        <dbReference type="Proteomes" id="UP000295733"/>
    </source>
</evidence>
<evidence type="ECO:0000256" key="1">
    <source>
        <dbReference type="SAM" id="Phobius"/>
    </source>
</evidence>
<keyword evidence="1" id="KW-0472">Membrane</keyword>
<proteinExistence type="predicted"/>
<comment type="caution">
    <text evidence="2">The sequence shown here is derived from an EMBL/GenBank/DDBJ whole genome shotgun (WGS) entry which is preliminary data.</text>
</comment>
<sequence length="195" mass="22690">MPQNVETLLAHIRELQDSLQDELEQKRDKFRYRLDRGRIRFESRALARHRALKVTLLTFLRNPRPLFILTAPFIYGLIVPLVLLDLCVALYQAICFPVYGIAKVRRADHVVIDRHQLAYLNGLQKLNCVYCGYANGVIAWAREVASRTEQYWCPIKHARRVADPHTRYGRFVDFGDAEGFQQAQPTLREDLREGP</sequence>